<dbReference type="Gene3D" id="2.60.40.1740">
    <property type="entry name" value="hypothetical protein (bacova_03559)"/>
    <property type="match status" value="2"/>
</dbReference>
<evidence type="ECO:0000313" key="3">
    <source>
        <dbReference type="Proteomes" id="UP000186917"/>
    </source>
</evidence>
<gene>
    <name evidence="2" type="ORF">SAMN05421788_109107</name>
</gene>
<organism evidence="2 3">
    <name type="scientific">Filimonas lacunae</name>
    <dbReference type="NCBI Taxonomy" id="477680"/>
    <lineage>
        <taxon>Bacteria</taxon>
        <taxon>Pseudomonadati</taxon>
        <taxon>Bacteroidota</taxon>
        <taxon>Chitinophagia</taxon>
        <taxon>Chitinophagales</taxon>
        <taxon>Chitinophagaceae</taxon>
        <taxon>Filimonas</taxon>
    </lineage>
</organism>
<dbReference type="PROSITE" id="PS51257">
    <property type="entry name" value="PROKAR_LIPOPROTEIN"/>
    <property type="match status" value="1"/>
</dbReference>
<dbReference type="InterPro" id="IPR013728">
    <property type="entry name" value="BT_3987-like_N"/>
</dbReference>
<dbReference type="OrthoDB" id="751432at2"/>
<dbReference type="RefSeq" id="WP_076381429.1">
    <property type="nucleotide sequence ID" value="NZ_AP017422.1"/>
</dbReference>
<dbReference type="Pfam" id="PF08522">
    <property type="entry name" value="BT_3987-like_N"/>
    <property type="match status" value="2"/>
</dbReference>
<feature type="domain" description="BT-3987-like N-terminal" evidence="1">
    <location>
        <begin position="222"/>
        <end position="312"/>
    </location>
</feature>
<reference evidence="3" key="1">
    <citation type="submission" date="2017-01" db="EMBL/GenBank/DDBJ databases">
        <authorList>
            <person name="Varghese N."/>
            <person name="Submissions S."/>
        </authorList>
    </citation>
    <scope>NUCLEOTIDE SEQUENCE [LARGE SCALE GENOMIC DNA]</scope>
    <source>
        <strain evidence="3">DSM 21054</strain>
    </source>
</reference>
<keyword evidence="3" id="KW-1185">Reference proteome</keyword>
<dbReference type="EMBL" id="FTOR01000009">
    <property type="protein sequence ID" value="SIT30022.1"/>
    <property type="molecule type" value="Genomic_DNA"/>
</dbReference>
<protein>
    <recommendedName>
        <fullName evidence="1">BT-3987-like N-terminal domain-containing protein</fullName>
    </recommendedName>
</protein>
<dbReference type="STRING" id="477680.SAMN05421788_109107"/>
<evidence type="ECO:0000259" key="1">
    <source>
        <dbReference type="Pfam" id="PF08522"/>
    </source>
</evidence>
<evidence type="ECO:0000313" key="2">
    <source>
        <dbReference type="EMBL" id="SIT30022.1"/>
    </source>
</evidence>
<dbReference type="AlphaFoldDB" id="A0A173MJ70"/>
<proteinExistence type="predicted"/>
<accession>A0A173MJ70</accession>
<name>A0A173MJ70_9BACT</name>
<dbReference type="KEGG" id="fln:FLA_3566"/>
<sequence length="340" mass="37224">MKTNRPSHTYALLLVLVAAVTVFACKKEDDALTSLARELSNYKFSYVQSGSAVRLNGIAYEDTTLTYRGFAVSLTGAASHEVVVDAVIDPSLVASYNALYSESNPSFDTSSFKVSYNGVFTIAANATTATDSLFIKLKSATRLKDSTTYLVPVRLTARTGEQVATSIVFFKFFVAATSVDVYMNGADYFSYYWAYNRSGSLYYPIYFTRDENGKITGPESLSFSSFARTRLKSQEMHVYAVTNVSDSLIKAFSASTGYSYQAFPAGTYSLAKNKATIPANAYLSSDSVKVNFTNYEAFETGKYYLLGLQIVREPTDALSAPPAATTSFNGFALVSFYVYP</sequence>
<dbReference type="Proteomes" id="UP000186917">
    <property type="component" value="Unassembled WGS sequence"/>
</dbReference>
<feature type="domain" description="BT-3987-like N-terminal" evidence="1">
    <location>
        <begin position="62"/>
        <end position="161"/>
    </location>
</feature>